<dbReference type="Proteomes" id="UP000507470">
    <property type="component" value="Unassembled WGS sequence"/>
</dbReference>
<evidence type="ECO:0000256" key="8">
    <source>
        <dbReference type="ARBA" id="ARBA00023224"/>
    </source>
</evidence>
<evidence type="ECO:0000256" key="5">
    <source>
        <dbReference type="ARBA" id="ARBA00023040"/>
    </source>
</evidence>
<feature type="transmembrane region" description="Helical" evidence="10">
    <location>
        <begin position="20"/>
        <end position="45"/>
    </location>
</feature>
<feature type="domain" description="G-protein coupled receptors family 1 profile" evidence="11">
    <location>
        <begin position="37"/>
        <end position="388"/>
    </location>
</feature>
<keyword evidence="7 9" id="KW-0675">Receptor</keyword>
<dbReference type="GO" id="GO:0008528">
    <property type="term" value="F:G protein-coupled peptide receptor activity"/>
    <property type="evidence" value="ECO:0007669"/>
    <property type="project" value="TreeGrafter"/>
</dbReference>
<evidence type="ECO:0000256" key="7">
    <source>
        <dbReference type="ARBA" id="ARBA00023170"/>
    </source>
</evidence>
<dbReference type="PRINTS" id="PR00237">
    <property type="entry name" value="GPCRRHODOPSN"/>
</dbReference>
<evidence type="ECO:0000256" key="10">
    <source>
        <dbReference type="SAM" id="Phobius"/>
    </source>
</evidence>
<gene>
    <name evidence="12" type="ORF">MCOR_19717</name>
</gene>
<dbReference type="PANTHER" id="PTHR24230">
    <property type="entry name" value="G-PROTEIN COUPLED RECEPTOR"/>
    <property type="match status" value="1"/>
</dbReference>
<dbReference type="Gene3D" id="1.20.1070.10">
    <property type="entry name" value="Rhodopsin 7-helix transmembrane proteins"/>
    <property type="match status" value="1"/>
</dbReference>
<comment type="subcellular location">
    <subcellularLocation>
        <location evidence="1">Cell membrane</location>
        <topology evidence="1">Multi-pass membrane protein</topology>
    </subcellularLocation>
</comment>
<dbReference type="OrthoDB" id="6076970at2759"/>
<reference evidence="12 13" key="1">
    <citation type="submission" date="2020-06" db="EMBL/GenBank/DDBJ databases">
        <authorList>
            <person name="Li R."/>
            <person name="Bekaert M."/>
        </authorList>
    </citation>
    <scope>NUCLEOTIDE SEQUENCE [LARGE SCALE GENOMIC DNA]</scope>
    <source>
        <strain evidence="13">wild</strain>
    </source>
</reference>
<sequence length="413" mass="47234">MDTNISSVMNVTDPFEDRPLLAVMGMLAFFSVLGTAGNAMVLYVYVRKRHKLAATVFIISLAATDFMTCLVIVPYTIAVEYLDYFITYDIICKLYMFFITSNVPFAAFIMVAIAVDRYLCICHPFCHLMNAQRAKNITLSLAGVAFLLGIVTSLNYSVYIITNVNDCNPDKTPLVKNLSESILLNVSSLMSSKSTKKIFQMEQMSQVLESDASYPYKKCLYSKVEYSGKCQPSETIFSSSFVNTYQNLYAALFLLAFIAVFILYGLVYRSVLIRRAKRRRQRRSTQTASVRKESWFTEHHRPSLTNIFSKKCSDAHERHPDVEIARQLTIREKGLVANIRTAAMLFVVTAVFIVAFLPAWLMAHTVIQYHMVVFYTYFSYNVANPIIYAFMNKAFRRDLREVFDCKSVLRELN</sequence>
<dbReference type="PANTHER" id="PTHR24230:SF158">
    <property type="entry name" value="G-PROTEIN COUPLED RECEPTORS FAMILY 1 PROFILE DOMAIN-CONTAINING PROTEIN"/>
    <property type="match status" value="1"/>
</dbReference>
<feature type="transmembrane region" description="Helical" evidence="10">
    <location>
        <begin position="248"/>
        <end position="272"/>
    </location>
</feature>
<feature type="transmembrane region" description="Helical" evidence="10">
    <location>
        <begin position="341"/>
        <end position="361"/>
    </location>
</feature>
<evidence type="ECO:0000259" key="11">
    <source>
        <dbReference type="PROSITE" id="PS50262"/>
    </source>
</evidence>
<evidence type="ECO:0000313" key="13">
    <source>
        <dbReference type="Proteomes" id="UP000507470"/>
    </source>
</evidence>
<proteinExistence type="inferred from homology"/>
<feature type="transmembrane region" description="Helical" evidence="10">
    <location>
        <begin position="367"/>
        <end position="390"/>
    </location>
</feature>
<comment type="similarity">
    <text evidence="9">Belongs to the G-protein coupled receptor 1 family.</text>
</comment>
<accession>A0A6J8BK16</accession>
<name>A0A6J8BK16_MYTCO</name>
<dbReference type="CDD" id="cd00637">
    <property type="entry name" value="7tm_classA_rhodopsin-like"/>
    <property type="match status" value="1"/>
</dbReference>
<dbReference type="Pfam" id="PF00001">
    <property type="entry name" value="7tm_1"/>
    <property type="match status" value="1"/>
</dbReference>
<dbReference type="AlphaFoldDB" id="A0A6J8BK16"/>
<keyword evidence="2" id="KW-1003">Cell membrane</keyword>
<dbReference type="PROSITE" id="PS50262">
    <property type="entry name" value="G_PROTEIN_RECEP_F1_2"/>
    <property type="match status" value="1"/>
</dbReference>
<evidence type="ECO:0000256" key="6">
    <source>
        <dbReference type="ARBA" id="ARBA00023136"/>
    </source>
</evidence>
<dbReference type="PROSITE" id="PS00237">
    <property type="entry name" value="G_PROTEIN_RECEP_F1_1"/>
    <property type="match status" value="1"/>
</dbReference>
<dbReference type="GO" id="GO:0005886">
    <property type="term" value="C:plasma membrane"/>
    <property type="evidence" value="ECO:0007669"/>
    <property type="project" value="UniProtKB-SubCell"/>
</dbReference>
<keyword evidence="5 9" id="KW-0297">G-protein coupled receptor</keyword>
<evidence type="ECO:0000256" key="3">
    <source>
        <dbReference type="ARBA" id="ARBA00022692"/>
    </source>
</evidence>
<evidence type="ECO:0000256" key="2">
    <source>
        <dbReference type="ARBA" id="ARBA00022475"/>
    </source>
</evidence>
<keyword evidence="8 9" id="KW-0807">Transducer</keyword>
<dbReference type="SMART" id="SM01381">
    <property type="entry name" value="7TM_GPCR_Srsx"/>
    <property type="match status" value="1"/>
</dbReference>
<dbReference type="InterPro" id="IPR017452">
    <property type="entry name" value="GPCR_Rhodpsn_7TM"/>
</dbReference>
<protein>
    <recommendedName>
        <fullName evidence="11">G-protein coupled receptors family 1 profile domain-containing protein</fullName>
    </recommendedName>
</protein>
<dbReference type="InterPro" id="IPR000276">
    <property type="entry name" value="GPCR_Rhodpsn"/>
</dbReference>
<keyword evidence="4 10" id="KW-1133">Transmembrane helix</keyword>
<dbReference type="EMBL" id="CACVKT020003476">
    <property type="protein sequence ID" value="CAC5384032.1"/>
    <property type="molecule type" value="Genomic_DNA"/>
</dbReference>
<feature type="transmembrane region" description="Helical" evidence="10">
    <location>
        <begin position="136"/>
        <end position="161"/>
    </location>
</feature>
<feature type="transmembrane region" description="Helical" evidence="10">
    <location>
        <begin position="95"/>
        <end position="115"/>
    </location>
</feature>
<organism evidence="12 13">
    <name type="scientific">Mytilus coruscus</name>
    <name type="common">Sea mussel</name>
    <dbReference type="NCBI Taxonomy" id="42192"/>
    <lineage>
        <taxon>Eukaryota</taxon>
        <taxon>Metazoa</taxon>
        <taxon>Spiralia</taxon>
        <taxon>Lophotrochozoa</taxon>
        <taxon>Mollusca</taxon>
        <taxon>Bivalvia</taxon>
        <taxon>Autobranchia</taxon>
        <taxon>Pteriomorphia</taxon>
        <taxon>Mytilida</taxon>
        <taxon>Mytiloidea</taxon>
        <taxon>Mytilidae</taxon>
        <taxon>Mytilinae</taxon>
        <taxon>Mytilus</taxon>
    </lineage>
</organism>
<evidence type="ECO:0000313" key="12">
    <source>
        <dbReference type="EMBL" id="CAC5384032.1"/>
    </source>
</evidence>
<evidence type="ECO:0000256" key="4">
    <source>
        <dbReference type="ARBA" id="ARBA00022989"/>
    </source>
</evidence>
<evidence type="ECO:0000256" key="1">
    <source>
        <dbReference type="ARBA" id="ARBA00004651"/>
    </source>
</evidence>
<keyword evidence="3 9" id="KW-0812">Transmembrane</keyword>
<feature type="transmembrane region" description="Helical" evidence="10">
    <location>
        <begin position="52"/>
        <end position="75"/>
    </location>
</feature>
<dbReference type="GO" id="GO:0007218">
    <property type="term" value="P:neuropeptide signaling pathway"/>
    <property type="evidence" value="ECO:0007669"/>
    <property type="project" value="TreeGrafter"/>
</dbReference>
<dbReference type="SUPFAM" id="SSF81321">
    <property type="entry name" value="Family A G protein-coupled receptor-like"/>
    <property type="match status" value="1"/>
</dbReference>
<keyword evidence="6 10" id="KW-0472">Membrane</keyword>
<keyword evidence="13" id="KW-1185">Reference proteome</keyword>
<evidence type="ECO:0000256" key="9">
    <source>
        <dbReference type="RuleBase" id="RU000688"/>
    </source>
</evidence>